<keyword evidence="3" id="KW-0804">Transcription</keyword>
<feature type="transmembrane region" description="Helical" evidence="4">
    <location>
        <begin position="65"/>
        <end position="85"/>
    </location>
</feature>
<dbReference type="InterPro" id="IPR018060">
    <property type="entry name" value="HTH_AraC"/>
</dbReference>
<dbReference type="SUPFAM" id="SSF46689">
    <property type="entry name" value="Homeodomain-like"/>
    <property type="match status" value="1"/>
</dbReference>
<reference evidence="6 7" key="1">
    <citation type="submission" date="2023-12" db="EMBL/GenBank/DDBJ databases">
        <title>Novel species of the genus Arcicella isolated from rivers.</title>
        <authorList>
            <person name="Lu H."/>
        </authorList>
    </citation>
    <scope>NUCLEOTIDE SEQUENCE [LARGE SCALE GENOMIC DNA]</scope>
    <source>
        <strain evidence="6 7">DC2W</strain>
    </source>
</reference>
<evidence type="ECO:0000256" key="3">
    <source>
        <dbReference type="ARBA" id="ARBA00023163"/>
    </source>
</evidence>
<dbReference type="InterPro" id="IPR009057">
    <property type="entry name" value="Homeodomain-like_sf"/>
</dbReference>
<feature type="transmembrane region" description="Helical" evidence="4">
    <location>
        <begin position="34"/>
        <end position="53"/>
    </location>
</feature>
<dbReference type="SMART" id="SM00342">
    <property type="entry name" value="HTH_ARAC"/>
    <property type="match status" value="1"/>
</dbReference>
<keyword evidence="4" id="KW-0472">Membrane</keyword>
<dbReference type="Gene3D" id="1.10.10.60">
    <property type="entry name" value="Homeodomain-like"/>
    <property type="match status" value="1"/>
</dbReference>
<dbReference type="PROSITE" id="PS01124">
    <property type="entry name" value="HTH_ARAC_FAMILY_2"/>
    <property type="match status" value="1"/>
</dbReference>
<dbReference type="Pfam" id="PF12833">
    <property type="entry name" value="HTH_18"/>
    <property type="match status" value="1"/>
</dbReference>
<accession>A0ABU5S8W3</accession>
<sequence length="400" mass="47618">MEYLKNEIVRIVYIIGIIVAIFSFPYLKSKNKANIFLSLHFLTMGIFALYYLSTLKNKNEFFISLFYGIILPISLLTRPFAYWYVKFMLLKKIRFNKWDLLIVLPGILCFIDIIPQLFTSPEQKHHIAKLILEDVNNIFIYTPTYFLNFKFYFVLRPILNLTLSIAQLYLLYKHLKSHSFQKIIFTSTIKWLWLFSILSVLLTITLTTLTLLFSNHFSLSKNLGLFFNDLMDYAIFVYFMLNISIFFFPRVLYGISDEGEELFIEEKLTEVKAEKSNKPNFKLEDAKLAEINSIIENYFLHDKPYLSDNFTIIELSESLNIPIHHLSYYFNYHLSKKFSDYKNEWRINYAIQLLKDGILKKYTIDQLYHEAGFSTKSNFYRVFRLHTGKTPIEFLEELKQ</sequence>
<keyword evidence="2" id="KW-0238">DNA-binding</keyword>
<feature type="transmembrane region" description="Helical" evidence="4">
    <location>
        <begin position="233"/>
        <end position="253"/>
    </location>
</feature>
<protein>
    <submittedName>
        <fullName evidence="6">AraC family transcriptional regulator</fullName>
    </submittedName>
</protein>
<dbReference type="PANTHER" id="PTHR43280">
    <property type="entry name" value="ARAC-FAMILY TRANSCRIPTIONAL REGULATOR"/>
    <property type="match status" value="1"/>
</dbReference>
<dbReference type="Proteomes" id="UP001303899">
    <property type="component" value="Unassembled WGS sequence"/>
</dbReference>
<evidence type="ECO:0000256" key="1">
    <source>
        <dbReference type="ARBA" id="ARBA00023015"/>
    </source>
</evidence>
<keyword evidence="4" id="KW-0812">Transmembrane</keyword>
<evidence type="ECO:0000313" key="6">
    <source>
        <dbReference type="EMBL" id="MEA5404801.1"/>
    </source>
</evidence>
<evidence type="ECO:0000259" key="5">
    <source>
        <dbReference type="PROSITE" id="PS01124"/>
    </source>
</evidence>
<feature type="domain" description="HTH araC/xylS-type" evidence="5">
    <location>
        <begin position="289"/>
        <end position="397"/>
    </location>
</feature>
<dbReference type="EMBL" id="JAYGIL010000025">
    <property type="protein sequence ID" value="MEA5404801.1"/>
    <property type="molecule type" value="Genomic_DNA"/>
</dbReference>
<gene>
    <name evidence="6" type="ORF">VB776_17840</name>
</gene>
<keyword evidence="7" id="KW-1185">Reference proteome</keyword>
<feature type="transmembrane region" description="Helical" evidence="4">
    <location>
        <begin position="97"/>
        <end position="118"/>
    </location>
</feature>
<feature type="transmembrane region" description="Helical" evidence="4">
    <location>
        <begin position="192"/>
        <end position="213"/>
    </location>
</feature>
<dbReference type="PANTHER" id="PTHR43280:SF2">
    <property type="entry name" value="HTH-TYPE TRANSCRIPTIONAL REGULATOR EXSA"/>
    <property type="match status" value="1"/>
</dbReference>
<organism evidence="6 7">
    <name type="scientific">Arcicella gelida</name>
    <dbReference type="NCBI Taxonomy" id="2984195"/>
    <lineage>
        <taxon>Bacteria</taxon>
        <taxon>Pseudomonadati</taxon>
        <taxon>Bacteroidota</taxon>
        <taxon>Cytophagia</taxon>
        <taxon>Cytophagales</taxon>
        <taxon>Flectobacillaceae</taxon>
        <taxon>Arcicella</taxon>
    </lineage>
</organism>
<feature type="transmembrane region" description="Helical" evidence="4">
    <location>
        <begin position="6"/>
        <end position="27"/>
    </location>
</feature>
<evidence type="ECO:0000313" key="7">
    <source>
        <dbReference type="Proteomes" id="UP001303899"/>
    </source>
</evidence>
<keyword evidence="1" id="KW-0805">Transcription regulation</keyword>
<evidence type="ECO:0000256" key="4">
    <source>
        <dbReference type="SAM" id="Phobius"/>
    </source>
</evidence>
<proteinExistence type="predicted"/>
<keyword evidence="4" id="KW-1133">Transmembrane helix</keyword>
<evidence type="ECO:0000256" key="2">
    <source>
        <dbReference type="ARBA" id="ARBA00023125"/>
    </source>
</evidence>
<name>A0ABU5S8W3_9BACT</name>
<comment type="caution">
    <text evidence="6">The sequence shown here is derived from an EMBL/GenBank/DDBJ whole genome shotgun (WGS) entry which is preliminary data.</text>
</comment>
<feature type="transmembrane region" description="Helical" evidence="4">
    <location>
        <begin position="151"/>
        <end position="172"/>
    </location>
</feature>
<dbReference type="RefSeq" id="WP_323698235.1">
    <property type="nucleotide sequence ID" value="NZ_JAYGIL010000025.1"/>
</dbReference>